<evidence type="ECO:0000313" key="1">
    <source>
        <dbReference type="Ensembl" id="ENSLLEP00000037458.1"/>
    </source>
</evidence>
<evidence type="ECO:0000313" key="2">
    <source>
        <dbReference type="Proteomes" id="UP000694569"/>
    </source>
</evidence>
<dbReference type="Ensembl" id="ENSLLET00000038896.1">
    <property type="protein sequence ID" value="ENSLLEP00000037458.1"/>
    <property type="gene ID" value="ENSLLEG00000023714.1"/>
</dbReference>
<dbReference type="AlphaFoldDB" id="A0A8C5QGJ6"/>
<dbReference type="PANTHER" id="PTHR34094">
    <property type="match status" value="1"/>
</dbReference>
<sequence length="191" mass="21178">MMICSARCARSWWPRVAGTRCMGSKSAESRNKPLKQWTLIVNALSGLRVSLPCNVRVGPQDPLTYPHADRVFVMVSGVDRNVHRGLDLDNIEVRYDEEARQVLIHSQDIDSQTCVDISTPLRFDVNIKTSGRGCVNVKQIECDSCQIETERGDSVLQSVKGHNIHVHTKGGKVKCVGTVHGNMDIRASSHS</sequence>
<keyword evidence="2" id="KW-1185">Reference proteome</keyword>
<dbReference type="OrthoDB" id="5984441at2759"/>
<accession>A0A8C5QGJ6</accession>
<organism evidence="1 2">
    <name type="scientific">Leptobrachium leishanense</name>
    <name type="common">Leishan spiny toad</name>
    <dbReference type="NCBI Taxonomy" id="445787"/>
    <lineage>
        <taxon>Eukaryota</taxon>
        <taxon>Metazoa</taxon>
        <taxon>Chordata</taxon>
        <taxon>Craniata</taxon>
        <taxon>Vertebrata</taxon>
        <taxon>Euteleostomi</taxon>
        <taxon>Amphibia</taxon>
        <taxon>Batrachia</taxon>
        <taxon>Anura</taxon>
        <taxon>Pelobatoidea</taxon>
        <taxon>Megophryidae</taxon>
        <taxon>Leptobrachium</taxon>
    </lineage>
</organism>
<reference evidence="1" key="2">
    <citation type="submission" date="2025-09" db="UniProtKB">
        <authorList>
            <consortium name="Ensembl"/>
        </authorList>
    </citation>
    <scope>IDENTIFICATION</scope>
</reference>
<dbReference type="GeneTree" id="ENSGT00940000167403"/>
<protein>
    <recommendedName>
        <fullName evidence="3">Adhesin domain-containing protein</fullName>
    </recommendedName>
</protein>
<reference evidence="1" key="1">
    <citation type="submission" date="2025-08" db="UniProtKB">
        <authorList>
            <consortium name="Ensembl"/>
        </authorList>
    </citation>
    <scope>IDENTIFICATION</scope>
</reference>
<dbReference type="Proteomes" id="UP000694569">
    <property type="component" value="Unplaced"/>
</dbReference>
<proteinExistence type="predicted"/>
<name>A0A8C5QGJ6_9ANUR</name>
<dbReference type="PANTHER" id="PTHR34094:SF1">
    <property type="entry name" value="PROTEIN FAM185A"/>
    <property type="match status" value="1"/>
</dbReference>
<evidence type="ECO:0008006" key="3">
    <source>
        <dbReference type="Google" id="ProtNLM"/>
    </source>
</evidence>